<feature type="compositionally biased region" description="Pro residues" evidence="1">
    <location>
        <begin position="834"/>
        <end position="843"/>
    </location>
</feature>
<name>A0A507F0K9_9FUNG</name>
<evidence type="ECO:0000313" key="4">
    <source>
        <dbReference type="Proteomes" id="UP000320333"/>
    </source>
</evidence>
<dbReference type="PANTHER" id="PTHR24148:SF64">
    <property type="entry name" value="HETEROKARYON INCOMPATIBILITY DOMAIN-CONTAINING PROTEIN"/>
    <property type="match status" value="1"/>
</dbReference>
<protein>
    <recommendedName>
        <fullName evidence="2">Heterokaryon incompatibility domain-containing protein</fullName>
    </recommendedName>
</protein>
<dbReference type="OrthoDB" id="2157530at2759"/>
<gene>
    <name evidence="3" type="ORF">CcCBS67573_g06940</name>
</gene>
<dbReference type="Proteomes" id="UP000320333">
    <property type="component" value="Unassembled WGS sequence"/>
</dbReference>
<feature type="compositionally biased region" description="Gly residues" evidence="1">
    <location>
        <begin position="807"/>
        <end position="825"/>
    </location>
</feature>
<reference evidence="3 4" key="1">
    <citation type="journal article" date="2019" name="Sci. Rep.">
        <title>Comparative genomics of chytrid fungi reveal insights into the obligate biotrophic and pathogenic lifestyle of Synchytrium endobioticum.</title>
        <authorList>
            <person name="van de Vossenberg B.T.L.H."/>
            <person name="Warris S."/>
            <person name="Nguyen H.D.T."/>
            <person name="van Gent-Pelzer M.P.E."/>
            <person name="Joly D.L."/>
            <person name="van de Geest H.C."/>
            <person name="Bonants P.J.M."/>
            <person name="Smith D.S."/>
            <person name="Levesque C.A."/>
            <person name="van der Lee T.A.J."/>
        </authorList>
    </citation>
    <scope>NUCLEOTIDE SEQUENCE [LARGE SCALE GENOMIC DNA]</scope>
    <source>
        <strain evidence="3 4">CBS 675.73</strain>
    </source>
</reference>
<evidence type="ECO:0000259" key="2">
    <source>
        <dbReference type="Pfam" id="PF06985"/>
    </source>
</evidence>
<dbReference type="AlphaFoldDB" id="A0A507F0K9"/>
<organism evidence="3 4">
    <name type="scientific">Chytriomyces confervae</name>
    <dbReference type="NCBI Taxonomy" id="246404"/>
    <lineage>
        <taxon>Eukaryota</taxon>
        <taxon>Fungi</taxon>
        <taxon>Fungi incertae sedis</taxon>
        <taxon>Chytridiomycota</taxon>
        <taxon>Chytridiomycota incertae sedis</taxon>
        <taxon>Chytridiomycetes</taxon>
        <taxon>Chytridiales</taxon>
        <taxon>Chytriomycetaceae</taxon>
        <taxon>Chytriomyces</taxon>
    </lineage>
</organism>
<dbReference type="InterPro" id="IPR052895">
    <property type="entry name" value="HetReg/Transcr_Mod"/>
</dbReference>
<dbReference type="Pfam" id="PF06985">
    <property type="entry name" value="HET"/>
    <property type="match status" value="1"/>
</dbReference>
<dbReference type="PANTHER" id="PTHR24148">
    <property type="entry name" value="ANKYRIN REPEAT DOMAIN-CONTAINING PROTEIN 39 HOMOLOG-RELATED"/>
    <property type="match status" value="1"/>
</dbReference>
<proteinExistence type="predicted"/>
<feature type="compositionally biased region" description="Gly residues" evidence="1">
    <location>
        <begin position="790"/>
        <end position="800"/>
    </location>
</feature>
<feature type="domain" description="Heterokaryon incompatibility" evidence="2">
    <location>
        <begin position="56"/>
        <end position="252"/>
    </location>
</feature>
<comment type="caution">
    <text evidence="3">The sequence shown here is derived from an EMBL/GenBank/DDBJ whole genome shotgun (WGS) entry which is preliminary data.</text>
</comment>
<feature type="region of interest" description="Disordered" evidence="1">
    <location>
        <begin position="784"/>
        <end position="843"/>
    </location>
</feature>
<dbReference type="InterPro" id="IPR010730">
    <property type="entry name" value="HET"/>
</dbReference>
<keyword evidence="4" id="KW-1185">Reference proteome</keyword>
<dbReference type="EMBL" id="QEAP01000326">
    <property type="protein sequence ID" value="TPX69170.1"/>
    <property type="molecule type" value="Genomic_DNA"/>
</dbReference>
<sequence>MDAEQVVGYCDIVGSLMRVRRTPYTTGELILVRLRPNKERNGFEGTLISTTTSTPYIAVSHLWFSSSVEDRIATDTEISWTLVHDVSTTAPLNDCLTALCDQSETNEAVVWLDFLCLPQAIVFPKEVFASMSAVYGSSERCVMVPICDSTALENWDGMFEKLRISVVEAERNTRCAEWLVIAESKNDICSSSFAVDIKRIVDPIRKSYVSDDGWMGMGHVPYKFMRDALLLLQLAHAILESEYFFRVWTFQEIILPEQLYISFGRYGAKNRSNIVDADAFINATNMAMAVIGSIHKQISDAHENSAPYQAFRAAAVIIIDKIRSQLTLLEDGRNLGRTAKLEAARHQLSPRYVEDVLRIFSSAPRKARFARDFVFGLLGLIKVDMEQDDSSTEMVVRRFLAQISRNTRRVWVSGGFIKLMNPYANWWVSSVPREVTNSTFLRGSKAICDFDPTKPLGDTFGTVYKGKNMDIKSNFSLIVGAPDFVDSEATFRLKHVVCSEHQSAVVLNKNEQLGVDVIELTSFLAALIMRFGRGESPFRALVRAILGLEADISESDSRIRREMHHHLNSIDEDESANSYMHGGAVPTNLVVTQTELSSLFRTTAVQATLRCAIDVVCGCKFGCPDNLFRRMLAVRLPQVLPLLNFSAMQMREERLIICEVELDIKTDLIAKLLPDPDKPKHNASMEGHDDNKNASAAVERSLRKLRSVKMFIPVEGFLVSLRDEKAGPMRPKLNNIELVERGRRVYAARSSVHELSGYQPLGLFVFKTDIYKLIEKQRAVQDAESKAEGGADGGQNGNAGDGSADTGNGGDGGAKAGPSSGGGEGSKPLSRAPTSPPAPSSPK</sequence>
<evidence type="ECO:0000256" key="1">
    <source>
        <dbReference type="SAM" id="MobiDB-lite"/>
    </source>
</evidence>
<accession>A0A507F0K9</accession>
<evidence type="ECO:0000313" key="3">
    <source>
        <dbReference type="EMBL" id="TPX69170.1"/>
    </source>
</evidence>